<dbReference type="EMBL" id="CP010951">
    <property type="protein sequence ID" value="AMO23904.1"/>
    <property type="molecule type" value="Genomic_DNA"/>
</dbReference>
<evidence type="ECO:0000259" key="1">
    <source>
        <dbReference type="Pfam" id="PF06983"/>
    </source>
</evidence>
<keyword evidence="3" id="KW-1185">Reference proteome</keyword>
<dbReference type="PATRIC" id="fig|94132.3.peg.3016"/>
<dbReference type="SUPFAM" id="SSF54593">
    <property type="entry name" value="Glyoxalase/Bleomycin resistance protein/Dihydroxybiphenyl dioxygenase"/>
    <property type="match status" value="1"/>
</dbReference>
<accession>A0A127JVF8</accession>
<gene>
    <name evidence="2" type="ORF">UC35_14825</name>
</gene>
<dbReference type="Pfam" id="PF06983">
    <property type="entry name" value="3-dmu-9_3-mt"/>
    <property type="match status" value="1"/>
</dbReference>
<dbReference type="AlphaFoldDB" id="A0A127JVF8"/>
<organism evidence="2 3">
    <name type="scientific">Ramlibacter tataouinensis</name>
    <dbReference type="NCBI Taxonomy" id="94132"/>
    <lineage>
        <taxon>Bacteria</taxon>
        <taxon>Pseudomonadati</taxon>
        <taxon>Pseudomonadota</taxon>
        <taxon>Betaproteobacteria</taxon>
        <taxon>Burkholderiales</taxon>
        <taxon>Comamonadaceae</taxon>
        <taxon>Ramlibacter</taxon>
    </lineage>
</organism>
<evidence type="ECO:0000313" key="2">
    <source>
        <dbReference type="EMBL" id="AMO23904.1"/>
    </source>
</evidence>
<protein>
    <recommendedName>
        <fullName evidence="1">PhnB-like domain-containing protein</fullName>
    </recommendedName>
</protein>
<sequence>MQVEAYLTFAGNCEEALKFYERCLDGRIVALFRYEGSPMDNEQLPPDWKSRVMHATFDAGGTRFMASDGMPGQPAPHYAGFAMSVNIPRDKTLAKQAFNALAEGGQVAVPFEKAFWGAHFGMLTDKFGVPWMVNSED</sequence>
<proteinExistence type="predicted"/>
<reference evidence="2 3" key="1">
    <citation type="journal article" date="2014" name="Int. J. Syst. Evol. Microbiol.">
        <title>Ramlibacter solisilvae sp. nov., isolated from forest soil, and emended description of the genus Ramlibacter.</title>
        <authorList>
            <person name="Lee H.J."/>
            <person name="Lee S.H."/>
            <person name="Lee S.S."/>
            <person name="Lee J.S."/>
            <person name="Kim Y."/>
            <person name="Kim S.C."/>
            <person name="Jeon C.O."/>
        </authorList>
    </citation>
    <scope>NUCLEOTIDE SEQUENCE [LARGE SCALE GENOMIC DNA]</scope>
    <source>
        <strain evidence="2 3">5-10</strain>
    </source>
</reference>
<dbReference type="Gene3D" id="3.10.180.10">
    <property type="entry name" value="2,3-Dihydroxybiphenyl 1,2-Dioxygenase, domain 1"/>
    <property type="match status" value="1"/>
</dbReference>
<dbReference type="PANTHER" id="PTHR33990:SF1">
    <property type="entry name" value="PROTEIN YJDN"/>
    <property type="match status" value="1"/>
</dbReference>
<dbReference type="RefSeq" id="WP_061500985.1">
    <property type="nucleotide sequence ID" value="NZ_CP010951.1"/>
</dbReference>
<dbReference type="OrthoDB" id="9795306at2"/>
<dbReference type="PANTHER" id="PTHR33990">
    <property type="entry name" value="PROTEIN YJDN-RELATED"/>
    <property type="match status" value="1"/>
</dbReference>
<name>A0A127JVF8_9BURK</name>
<dbReference type="Proteomes" id="UP000070433">
    <property type="component" value="Chromosome"/>
</dbReference>
<dbReference type="CDD" id="cd06588">
    <property type="entry name" value="PhnB_like"/>
    <property type="match status" value="1"/>
</dbReference>
<dbReference type="InterPro" id="IPR029068">
    <property type="entry name" value="Glyas_Bleomycin-R_OHBP_Dase"/>
</dbReference>
<evidence type="ECO:0000313" key="3">
    <source>
        <dbReference type="Proteomes" id="UP000070433"/>
    </source>
</evidence>
<feature type="domain" description="PhnB-like" evidence="1">
    <location>
        <begin position="5"/>
        <end position="133"/>
    </location>
</feature>
<dbReference type="InterPro" id="IPR028973">
    <property type="entry name" value="PhnB-like"/>
</dbReference>